<evidence type="ECO:0000313" key="1">
    <source>
        <dbReference type="Proteomes" id="UP000887576"/>
    </source>
</evidence>
<reference evidence="2" key="1">
    <citation type="submission" date="2022-11" db="UniProtKB">
        <authorList>
            <consortium name="WormBaseParasite"/>
        </authorList>
    </citation>
    <scope>IDENTIFICATION</scope>
</reference>
<dbReference type="Proteomes" id="UP000887576">
    <property type="component" value="Unplaced"/>
</dbReference>
<name>A0AC34QI46_9BILA</name>
<dbReference type="WBParaSite" id="JU765_v2.g16578.t1">
    <property type="protein sequence ID" value="JU765_v2.g16578.t1"/>
    <property type="gene ID" value="JU765_v2.g16578"/>
</dbReference>
<evidence type="ECO:0000313" key="2">
    <source>
        <dbReference type="WBParaSite" id="JU765_v2.g16578.t1"/>
    </source>
</evidence>
<accession>A0AC34QI46</accession>
<proteinExistence type="predicted"/>
<sequence>MLGTNMTSEFVRGEKTKKLKAVGLTPKMLSIHFQIEEDSIILSDENGESYLPIGNEFSPPLNIGMKYEVDGIDKQNKPKIETKIDAAPIEETKQKASFFL</sequence>
<protein>
    <submittedName>
        <fullName evidence="2">Uncharacterized protein</fullName>
    </submittedName>
</protein>
<organism evidence="1 2">
    <name type="scientific">Panagrolaimus sp. JU765</name>
    <dbReference type="NCBI Taxonomy" id="591449"/>
    <lineage>
        <taxon>Eukaryota</taxon>
        <taxon>Metazoa</taxon>
        <taxon>Ecdysozoa</taxon>
        <taxon>Nematoda</taxon>
        <taxon>Chromadorea</taxon>
        <taxon>Rhabditida</taxon>
        <taxon>Tylenchina</taxon>
        <taxon>Panagrolaimomorpha</taxon>
        <taxon>Panagrolaimoidea</taxon>
        <taxon>Panagrolaimidae</taxon>
        <taxon>Panagrolaimus</taxon>
    </lineage>
</organism>